<reference evidence="1 2" key="1">
    <citation type="submission" date="2020-02" db="EMBL/GenBank/DDBJ databases">
        <title>Paenibacillus sp. nov., isolated from rhizosphere soil of tomato.</title>
        <authorList>
            <person name="Weon H.-Y."/>
            <person name="Lee S.A."/>
        </authorList>
    </citation>
    <scope>NUCLEOTIDE SEQUENCE [LARGE SCALE GENOMIC DNA]</scope>
    <source>
        <strain evidence="1 2">14171R-81</strain>
    </source>
</reference>
<proteinExistence type="predicted"/>
<dbReference type="KEGG" id="prz:GZH47_23975"/>
<evidence type="ECO:0000313" key="2">
    <source>
        <dbReference type="Proteomes" id="UP000479114"/>
    </source>
</evidence>
<gene>
    <name evidence="1" type="ORF">GZH47_23975</name>
</gene>
<dbReference type="AlphaFoldDB" id="A0A6C0P4T0"/>
<name>A0A6C0P4T0_9BACL</name>
<organism evidence="1 2">
    <name type="scientific">Paenibacillus rhizovicinus</name>
    <dbReference type="NCBI Taxonomy" id="2704463"/>
    <lineage>
        <taxon>Bacteria</taxon>
        <taxon>Bacillati</taxon>
        <taxon>Bacillota</taxon>
        <taxon>Bacilli</taxon>
        <taxon>Bacillales</taxon>
        <taxon>Paenibacillaceae</taxon>
        <taxon>Paenibacillus</taxon>
    </lineage>
</organism>
<dbReference type="Proteomes" id="UP000479114">
    <property type="component" value="Chromosome"/>
</dbReference>
<dbReference type="RefSeq" id="WP_162643548.1">
    <property type="nucleotide sequence ID" value="NZ_CP048286.1"/>
</dbReference>
<accession>A0A6C0P4T0</accession>
<protein>
    <submittedName>
        <fullName evidence="1">Uncharacterized protein</fullName>
    </submittedName>
</protein>
<sequence>MSAYAEFLREKRAVEMLLADGYTIVGVADQLDGMTVQFKRPPSLEVPGAAEELRIRNADARKHVGSLLVAGQRKAAGG</sequence>
<keyword evidence="2" id="KW-1185">Reference proteome</keyword>
<dbReference type="EMBL" id="CP048286">
    <property type="protein sequence ID" value="QHW33550.1"/>
    <property type="molecule type" value="Genomic_DNA"/>
</dbReference>
<evidence type="ECO:0000313" key="1">
    <source>
        <dbReference type="EMBL" id="QHW33550.1"/>
    </source>
</evidence>